<dbReference type="Proteomes" id="UP000078597">
    <property type="component" value="Unassembled WGS sequence"/>
</dbReference>
<organism evidence="2 3">
    <name type="scientific">Plasmodium malariae</name>
    <dbReference type="NCBI Taxonomy" id="5858"/>
    <lineage>
        <taxon>Eukaryota</taxon>
        <taxon>Sar</taxon>
        <taxon>Alveolata</taxon>
        <taxon>Apicomplexa</taxon>
        <taxon>Aconoidasida</taxon>
        <taxon>Haemosporida</taxon>
        <taxon>Plasmodiidae</taxon>
        <taxon>Plasmodium</taxon>
        <taxon>Plasmodium (Plasmodium)</taxon>
    </lineage>
</organism>
<feature type="transmembrane region" description="Helical" evidence="1">
    <location>
        <begin position="127"/>
        <end position="144"/>
    </location>
</feature>
<feature type="transmembrane region" description="Helical" evidence="1">
    <location>
        <begin position="92"/>
        <end position="112"/>
    </location>
</feature>
<name>A0A1A8WNY5_PLAMA</name>
<evidence type="ECO:0000256" key="1">
    <source>
        <dbReference type="SAM" id="Phobius"/>
    </source>
</evidence>
<evidence type="ECO:0000313" key="3">
    <source>
        <dbReference type="Proteomes" id="UP000078597"/>
    </source>
</evidence>
<dbReference type="AlphaFoldDB" id="A0A1A8WNY5"/>
<reference evidence="3" key="1">
    <citation type="submission" date="2016-05" db="EMBL/GenBank/DDBJ databases">
        <authorList>
            <person name="Naeem Raeece"/>
        </authorList>
    </citation>
    <scope>NUCLEOTIDE SEQUENCE [LARGE SCALE GENOMIC DNA]</scope>
</reference>
<proteinExistence type="predicted"/>
<feature type="non-terminal residue" evidence="2">
    <location>
        <position position="1"/>
    </location>
</feature>
<gene>
    <name evidence="2" type="ORF">PMALA_043860</name>
</gene>
<accession>A0A1A8WNY5</accession>
<evidence type="ECO:0000313" key="2">
    <source>
        <dbReference type="EMBL" id="SBS94597.1"/>
    </source>
</evidence>
<dbReference type="EMBL" id="FLQW01002946">
    <property type="protein sequence ID" value="SBS94597.1"/>
    <property type="molecule type" value="Genomic_DNA"/>
</dbReference>
<protein>
    <submittedName>
        <fullName evidence="2">Uncharacterized protein</fullName>
    </submittedName>
</protein>
<dbReference type="VEuPathDB" id="PlasmoDB:PmUG01_00046500"/>
<sequence>RLTYDNSKFIIKLDVRLCRMMAAHKKEKHSNIKCIKKKMKNNREYKNEESSNNKTAITVKNRKLDKIYYKNLVSYMANADFKYLRKSMKKKVFQICVLASFHILLGILLIVLEKLNYLNVLKLFDPLHLSTLGFVIFMYIRLTYDNSKFIIKLDVRLCRMMAAHKKEKHSNIKCIKKKMKNNREYKNEESSNNKTAITVKNRKLDKIYYKNLVSYMANADFKYLRKSMKKKVFQICVLASFHILLGILLIVLEKLNYLNVLKLFDPLHLSTLGFVIFMYIVILSMFYFYKKFQTYIKLTRIKDDIYNTAYPSFRQVGFYKD</sequence>
<keyword evidence="1" id="KW-1133">Transmembrane helix</keyword>
<feature type="transmembrane region" description="Helical" evidence="1">
    <location>
        <begin position="272"/>
        <end position="289"/>
    </location>
</feature>
<keyword evidence="1" id="KW-0812">Transmembrane</keyword>
<keyword evidence="1" id="KW-0472">Membrane</keyword>
<feature type="transmembrane region" description="Helical" evidence="1">
    <location>
        <begin position="232"/>
        <end position="252"/>
    </location>
</feature>